<accession>A0AAE7BI72</accession>
<dbReference type="PANTHER" id="PTHR10963:SF55">
    <property type="entry name" value="GLYCOSIDE HYDROLASE FAMILY 16 PROTEIN"/>
    <property type="match status" value="1"/>
</dbReference>
<dbReference type="InterPro" id="IPR000757">
    <property type="entry name" value="Beta-glucanase-like"/>
</dbReference>
<evidence type="ECO:0000259" key="3">
    <source>
        <dbReference type="PROSITE" id="PS51762"/>
    </source>
</evidence>
<dbReference type="InterPro" id="IPR013320">
    <property type="entry name" value="ConA-like_dom_sf"/>
</dbReference>
<dbReference type="Proteomes" id="UP000642553">
    <property type="component" value="Chromosome"/>
</dbReference>
<dbReference type="EMBL" id="CP029701">
    <property type="protein sequence ID" value="QHV64120.1"/>
    <property type="molecule type" value="Genomic_DNA"/>
</dbReference>
<dbReference type="GeneID" id="84023351"/>
<feature type="signal peptide" evidence="2">
    <location>
        <begin position="1"/>
        <end position="23"/>
    </location>
</feature>
<dbReference type="RefSeq" id="WP_102722482.1">
    <property type="nucleotide sequence ID" value="NZ_CP029701.1"/>
</dbReference>
<evidence type="ECO:0000313" key="5">
    <source>
        <dbReference type="EMBL" id="QHV64120.1"/>
    </source>
</evidence>
<evidence type="ECO:0000313" key="7">
    <source>
        <dbReference type="Proteomes" id="UP001202031"/>
    </source>
</evidence>
<evidence type="ECO:0000256" key="1">
    <source>
        <dbReference type="ARBA" id="ARBA00006865"/>
    </source>
</evidence>
<evidence type="ECO:0000256" key="2">
    <source>
        <dbReference type="SAM" id="SignalP"/>
    </source>
</evidence>
<feature type="domain" description="GH16" evidence="3">
    <location>
        <begin position="14"/>
        <end position="292"/>
    </location>
</feature>
<name>A0AAE7BI72_9BACT</name>
<dbReference type="PROSITE" id="PS51762">
    <property type="entry name" value="GH16_2"/>
    <property type="match status" value="1"/>
</dbReference>
<gene>
    <name evidence="5" type="ORF">DMI76_12470</name>
    <name evidence="4" type="ORF">M8N44_05730</name>
</gene>
<dbReference type="CDD" id="cd08023">
    <property type="entry name" value="GH16_laminarinase_like"/>
    <property type="match status" value="1"/>
</dbReference>
<evidence type="ECO:0000313" key="6">
    <source>
        <dbReference type="Proteomes" id="UP000642553"/>
    </source>
</evidence>
<reference evidence="4 7" key="2">
    <citation type="submission" date="2022-03" db="EMBL/GenBank/DDBJ databases">
        <title>Taxonomic description of new species and reclassification of some bacterial strains.</title>
        <authorList>
            <person name="Ndongo S."/>
        </authorList>
    </citation>
    <scope>NUCLEOTIDE SEQUENCE [LARGE SCALE GENOMIC DNA]</scope>
    <source>
        <strain evidence="4 7">Marseille-P6666</strain>
    </source>
</reference>
<comment type="similarity">
    <text evidence="1">Belongs to the glycosyl hydrolase 16 family.</text>
</comment>
<keyword evidence="7" id="KW-1185">Reference proteome</keyword>
<dbReference type="Pfam" id="PF00722">
    <property type="entry name" value="Glyco_hydro_16"/>
    <property type="match status" value="1"/>
</dbReference>
<dbReference type="InterPro" id="IPR050546">
    <property type="entry name" value="Glycosyl_Hydrlase_16"/>
</dbReference>
<organism evidence="5 6">
    <name type="scientific">Akkermansia massiliensis</name>
    <dbReference type="NCBI Taxonomy" id="2927224"/>
    <lineage>
        <taxon>Bacteria</taxon>
        <taxon>Pseudomonadati</taxon>
        <taxon>Verrucomicrobiota</taxon>
        <taxon>Verrucomicrobiia</taxon>
        <taxon>Verrucomicrobiales</taxon>
        <taxon>Akkermansiaceae</taxon>
        <taxon>Akkermansia</taxon>
    </lineage>
</organism>
<dbReference type="GO" id="GO:0005975">
    <property type="term" value="P:carbohydrate metabolic process"/>
    <property type="evidence" value="ECO:0007669"/>
    <property type="project" value="InterPro"/>
</dbReference>
<reference evidence="5" key="1">
    <citation type="submission" date="2018-05" db="EMBL/GenBank/DDBJ databases">
        <title>Complete genome sequnece of Akkermansia muciniphila EB-AMDK-40.</title>
        <authorList>
            <person name="Nam Y.-D."/>
            <person name="Chung W.-H."/>
            <person name="Park Y.S."/>
            <person name="Kang J."/>
        </authorList>
    </citation>
    <scope>NUCLEOTIDE SEQUENCE</scope>
    <source>
        <strain evidence="5">EB-AMDK-40</strain>
    </source>
</reference>
<dbReference type="Proteomes" id="UP001202031">
    <property type="component" value="Unassembled WGS sequence"/>
</dbReference>
<keyword evidence="2" id="KW-0732">Signal</keyword>
<protein>
    <submittedName>
        <fullName evidence="4">Family 16 glycosylhydrolase</fullName>
    </submittedName>
    <submittedName>
        <fullName evidence="5">PEP-CTERM sorting domain-containing protein</fullName>
    </submittedName>
</protein>
<dbReference type="NCBIfam" id="TIGR02595">
    <property type="entry name" value="PEP_CTERM"/>
    <property type="match status" value="1"/>
</dbReference>
<dbReference type="SUPFAM" id="SSF49899">
    <property type="entry name" value="Concanavalin A-like lectins/glucanases"/>
    <property type="match status" value="1"/>
</dbReference>
<dbReference type="EMBL" id="JAMGSI010000001">
    <property type="protein sequence ID" value="MCL6656818.1"/>
    <property type="molecule type" value="Genomic_DNA"/>
</dbReference>
<dbReference type="AlphaFoldDB" id="A0AAE7BI72"/>
<feature type="chain" id="PRO_5041987751" evidence="2">
    <location>
        <begin position="24"/>
        <end position="321"/>
    </location>
</feature>
<dbReference type="GO" id="GO:0004553">
    <property type="term" value="F:hydrolase activity, hydrolyzing O-glycosyl compounds"/>
    <property type="evidence" value="ECO:0007669"/>
    <property type="project" value="InterPro"/>
</dbReference>
<dbReference type="PANTHER" id="PTHR10963">
    <property type="entry name" value="GLYCOSYL HYDROLASE-RELATED"/>
    <property type="match status" value="1"/>
</dbReference>
<evidence type="ECO:0000313" key="4">
    <source>
        <dbReference type="EMBL" id="MCL6656818.1"/>
    </source>
</evidence>
<sequence length="321" mass="36161">MSIRTTLLLLFPIVSLAGPPALAATPWVSGKDWELVFEDDFDGPSLNARNWSRIDYVNHNAPDWRKYQSQDESLVEFREQDGNSAMTLWGKYGDYTTQTNQTAPAQTYACGGVYSLKTFQFQYGYVEVRARFDCVQGVWPAIWMMPKSDSIGWPAGGEIDIMEHLNYEGRVYQTIHWSENGVPNQDKSQGVTPGWSDGAEKTNWHTYGMEWTEEGITFYVDGKETGSFKKPNNANWPFDKDGNEFYLIIDQQIGGNWVENAGVNKGIDQNTLANSGAAFDIDYVKVYSSSKYNHLVPEPATAALSLVGTAILLTRRKRSRL</sequence>
<proteinExistence type="inferred from homology"/>
<dbReference type="InterPro" id="IPR013424">
    <property type="entry name" value="Ice-binding_C"/>
</dbReference>
<dbReference type="Gene3D" id="2.60.120.200">
    <property type="match status" value="1"/>
</dbReference>